<dbReference type="CDD" id="cd00170">
    <property type="entry name" value="SEC14"/>
    <property type="match status" value="1"/>
</dbReference>
<dbReference type="Pfam" id="PF03765">
    <property type="entry name" value="CRAL_TRIO_N"/>
    <property type="match status" value="1"/>
</dbReference>
<dbReference type="SUPFAM" id="SSF46938">
    <property type="entry name" value="CRAL/TRIO N-terminal domain"/>
    <property type="match status" value="1"/>
</dbReference>
<dbReference type="SUPFAM" id="SSF52087">
    <property type="entry name" value="CRAL/TRIO domain"/>
    <property type="match status" value="1"/>
</dbReference>
<dbReference type="InterPro" id="IPR036865">
    <property type="entry name" value="CRAL-TRIO_dom_sf"/>
</dbReference>
<protein>
    <recommendedName>
        <fullName evidence="1">CRAL-TRIO domain-containing protein</fullName>
    </recommendedName>
</protein>
<dbReference type="PANTHER" id="PTHR23324:SF83">
    <property type="entry name" value="SEC14-LIKE PROTEIN 2"/>
    <property type="match status" value="1"/>
</dbReference>
<dbReference type="Proteomes" id="UP001642540">
    <property type="component" value="Unassembled WGS sequence"/>
</dbReference>
<gene>
    <name evidence="2" type="ORF">ODALV1_LOCUS17862</name>
</gene>
<dbReference type="SMART" id="SM00516">
    <property type="entry name" value="SEC14"/>
    <property type="match status" value="1"/>
</dbReference>
<name>A0ABP1R917_9HEXA</name>
<dbReference type="Pfam" id="PF00650">
    <property type="entry name" value="CRAL_TRIO"/>
    <property type="match status" value="1"/>
</dbReference>
<evidence type="ECO:0000313" key="3">
    <source>
        <dbReference type="Proteomes" id="UP001642540"/>
    </source>
</evidence>
<accession>A0ABP1R917</accession>
<dbReference type="SMART" id="SM01100">
    <property type="entry name" value="CRAL_TRIO_N"/>
    <property type="match status" value="1"/>
</dbReference>
<dbReference type="PROSITE" id="PS50191">
    <property type="entry name" value="CRAL_TRIO"/>
    <property type="match status" value="1"/>
</dbReference>
<feature type="domain" description="CRAL-TRIO" evidence="1">
    <location>
        <begin position="68"/>
        <end position="234"/>
    </location>
</feature>
<evidence type="ECO:0000259" key="1">
    <source>
        <dbReference type="PROSITE" id="PS50191"/>
    </source>
</evidence>
<dbReference type="InterPro" id="IPR001251">
    <property type="entry name" value="CRAL-TRIO_dom"/>
</dbReference>
<keyword evidence="3" id="KW-1185">Reference proteome</keyword>
<dbReference type="EMBL" id="CAXLJM020000057">
    <property type="protein sequence ID" value="CAL8117838.1"/>
    <property type="molecule type" value="Genomic_DNA"/>
</dbReference>
<dbReference type="InterPro" id="IPR011074">
    <property type="entry name" value="CRAL/TRIO_N_dom"/>
</dbReference>
<proteinExistence type="predicted"/>
<comment type="caution">
    <text evidence="2">The sequence shown here is derived from an EMBL/GenBank/DDBJ whole genome shotgun (WGS) entry which is preliminary data.</text>
</comment>
<dbReference type="InterPro" id="IPR036273">
    <property type="entry name" value="CRAL/TRIO_N_dom_sf"/>
</dbReference>
<organism evidence="2 3">
    <name type="scientific">Orchesella dallaii</name>
    <dbReference type="NCBI Taxonomy" id="48710"/>
    <lineage>
        <taxon>Eukaryota</taxon>
        <taxon>Metazoa</taxon>
        <taxon>Ecdysozoa</taxon>
        <taxon>Arthropoda</taxon>
        <taxon>Hexapoda</taxon>
        <taxon>Collembola</taxon>
        <taxon>Entomobryomorpha</taxon>
        <taxon>Entomobryoidea</taxon>
        <taxon>Orchesellidae</taxon>
        <taxon>Orchesellinae</taxon>
        <taxon>Orchesella</taxon>
    </lineage>
</organism>
<evidence type="ECO:0000313" key="2">
    <source>
        <dbReference type="EMBL" id="CAL8117838.1"/>
    </source>
</evidence>
<sequence length="234" mass="27906">MHITEDEVSTLQKFKKVVSDLNQDDGVLIRFLRARDFNIDIAEQMLRYAVQWRKEMDLDNYSLKRWNFPTHFDSALKHIYFGRDYEGAPIAWLFLGAWTLKQMVENEDLEQLRRYFYSVMEQGFQLFIDCDSPGNVVVDMEGLSYTQATHIPALKFFYTIFQTFEQCYPETLKYILVINAPWIFSFCFNFIKSVMVQRTLAKVKIFRSKEDWHADFLTRFPRESIVPELQPPIN</sequence>
<reference evidence="2 3" key="1">
    <citation type="submission" date="2024-08" db="EMBL/GenBank/DDBJ databases">
        <authorList>
            <person name="Cucini C."/>
            <person name="Frati F."/>
        </authorList>
    </citation>
    <scope>NUCLEOTIDE SEQUENCE [LARGE SCALE GENOMIC DNA]</scope>
</reference>
<dbReference type="Gene3D" id="3.40.525.10">
    <property type="entry name" value="CRAL-TRIO lipid binding domain"/>
    <property type="match status" value="1"/>
</dbReference>
<dbReference type="InterPro" id="IPR051064">
    <property type="entry name" value="SEC14/CRAL-TRIO_domain"/>
</dbReference>
<dbReference type="PANTHER" id="PTHR23324">
    <property type="entry name" value="SEC14 RELATED PROTEIN"/>
    <property type="match status" value="1"/>
</dbReference>